<dbReference type="GO" id="GO:0072670">
    <property type="term" value="P:mitochondrial tRNA threonylcarbamoyladenosine modification"/>
    <property type="evidence" value="ECO:0007669"/>
    <property type="project" value="TreeGrafter"/>
</dbReference>
<comment type="similarity">
    <text evidence="7">Belongs to the KAE1 / TsaD family.</text>
</comment>
<dbReference type="InterPro" id="IPR000905">
    <property type="entry name" value="Gcp-like_dom"/>
</dbReference>
<proteinExistence type="inferred from homology"/>
<keyword evidence="5 7" id="KW-0012">Acyltransferase</keyword>
<dbReference type="GO" id="GO:0046872">
    <property type="term" value="F:metal ion binding"/>
    <property type="evidence" value="ECO:0007669"/>
    <property type="project" value="UniProtKB-KW"/>
</dbReference>
<feature type="domain" description="Gcp-like" evidence="8">
    <location>
        <begin position="54"/>
        <end position="368"/>
    </location>
</feature>
<comment type="function">
    <text evidence="7">Required for the formation of a threonylcarbamoyl group on adenosine at position 37 (t(6)A37) in mitochondrial tRNAs that read codons beginning with adenine. Probably involved in the transfer of the threonylcarbamoyl moiety of threonylcarbamoyl-AMP (TC-AMP) to the N6 group of A37. Involved in mitochondrial genome maintenance.</text>
</comment>
<evidence type="ECO:0000256" key="7">
    <source>
        <dbReference type="HAMAP-Rule" id="MF_03179"/>
    </source>
</evidence>
<evidence type="ECO:0000259" key="8">
    <source>
        <dbReference type="Pfam" id="PF00814"/>
    </source>
</evidence>
<dbReference type="EMBL" id="LT635756">
    <property type="protein sequence ID" value="SGZ46994.1"/>
    <property type="molecule type" value="Genomic_DNA"/>
</dbReference>
<dbReference type="PANTHER" id="PTHR11735:SF6">
    <property type="entry name" value="TRNA N6-ADENOSINE THREONYLCARBAMOYLTRANSFERASE, MITOCHONDRIAL"/>
    <property type="match status" value="1"/>
</dbReference>
<evidence type="ECO:0000256" key="2">
    <source>
        <dbReference type="ARBA" id="ARBA00022679"/>
    </source>
</evidence>
<dbReference type="STRING" id="45354.A0A1L0BBC9"/>
<dbReference type="PROSITE" id="PS01016">
    <property type="entry name" value="GLYCOPROTEASE"/>
    <property type="match status" value="1"/>
</dbReference>
<keyword evidence="10" id="KW-1185">Reference proteome</keyword>
<organism evidence="9 10">
    <name type="scientific">Sungouiella intermedia</name>
    <dbReference type="NCBI Taxonomy" id="45354"/>
    <lineage>
        <taxon>Eukaryota</taxon>
        <taxon>Fungi</taxon>
        <taxon>Dikarya</taxon>
        <taxon>Ascomycota</taxon>
        <taxon>Saccharomycotina</taxon>
        <taxon>Pichiomycetes</taxon>
        <taxon>Metschnikowiaceae</taxon>
        <taxon>Sungouiella</taxon>
    </lineage>
</organism>
<protein>
    <recommendedName>
        <fullName evidence="1">N(6)-L-threonylcarbamoyladenine synthase</fullName>
        <ecNumber evidence="1">2.3.1.234</ecNumber>
    </recommendedName>
</protein>
<comment type="subcellular location">
    <subcellularLocation>
        <location evidence="7">Mitochondrion</location>
    </subcellularLocation>
</comment>
<evidence type="ECO:0000256" key="6">
    <source>
        <dbReference type="ARBA" id="ARBA00048117"/>
    </source>
</evidence>
<dbReference type="Pfam" id="PF00814">
    <property type="entry name" value="TsaD"/>
    <property type="match status" value="1"/>
</dbReference>
<dbReference type="GO" id="GO:0061711">
    <property type="term" value="F:tRNA N(6)-L-threonylcarbamoyladenine synthase activity"/>
    <property type="evidence" value="ECO:0007669"/>
    <property type="project" value="UniProtKB-EC"/>
</dbReference>
<evidence type="ECO:0000313" key="9">
    <source>
        <dbReference type="EMBL" id="SGZ46994.1"/>
    </source>
</evidence>
<dbReference type="InterPro" id="IPR017860">
    <property type="entry name" value="Peptidase_M22_CS"/>
</dbReference>
<keyword evidence="7" id="KW-0496">Mitochondrion</keyword>
<evidence type="ECO:0000256" key="1">
    <source>
        <dbReference type="ARBA" id="ARBA00012156"/>
    </source>
</evidence>
<dbReference type="InterPro" id="IPR043129">
    <property type="entry name" value="ATPase_NBD"/>
</dbReference>
<dbReference type="GO" id="GO:0005739">
    <property type="term" value="C:mitochondrion"/>
    <property type="evidence" value="ECO:0007669"/>
    <property type="project" value="UniProtKB-SubCell"/>
</dbReference>
<dbReference type="InterPro" id="IPR017861">
    <property type="entry name" value="KAE1/TsaD"/>
</dbReference>
<reference evidence="9 10" key="1">
    <citation type="submission" date="2016-10" db="EMBL/GenBank/DDBJ databases">
        <authorList>
            <person name="de Groot N.N."/>
        </authorList>
    </citation>
    <scope>NUCLEOTIDE SEQUENCE [LARGE SCALE GENOMIC DNA]</scope>
    <source>
        <strain evidence="9 10">CBS 141442</strain>
    </source>
</reference>
<dbReference type="HAMAP" id="MF_01445">
    <property type="entry name" value="TsaD"/>
    <property type="match status" value="1"/>
</dbReference>
<dbReference type="SUPFAM" id="SSF53067">
    <property type="entry name" value="Actin-like ATPase domain"/>
    <property type="match status" value="2"/>
</dbReference>
<evidence type="ECO:0000256" key="5">
    <source>
        <dbReference type="ARBA" id="ARBA00023315"/>
    </source>
</evidence>
<comment type="catalytic activity">
    <reaction evidence="6 7">
        <text>L-threonylcarbamoyladenylate + adenosine(37) in tRNA = N(6)-L-threonylcarbamoyladenosine(37) in tRNA + AMP + H(+)</text>
        <dbReference type="Rhea" id="RHEA:37059"/>
        <dbReference type="Rhea" id="RHEA-COMP:10162"/>
        <dbReference type="Rhea" id="RHEA-COMP:10163"/>
        <dbReference type="ChEBI" id="CHEBI:15378"/>
        <dbReference type="ChEBI" id="CHEBI:73682"/>
        <dbReference type="ChEBI" id="CHEBI:74411"/>
        <dbReference type="ChEBI" id="CHEBI:74418"/>
        <dbReference type="ChEBI" id="CHEBI:456215"/>
        <dbReference type="EC" id="2.3.1.234"/>
    </reaction>
</comment>
<gene>
    <name evidence="7" type="primary">QRI7</name>
    <name evidence="9" type="ORF">SAMEA4029010_CIC11G00000002050</name>
</gene>
<keyword evidence="2 7" id="KW-0808">Transferase</keyword>
<comment type="subunit">
    <text evidence="7">Homodimer.</text>
</comment>
<name>A0A1L0BBC9_9ASCO</name>
<keyword evidence="3 7" id="KW-0819">tRNA processing</keyword>
<dbReference type="InterPro" id="IPR022450">
    <property type="entry name" value="TsaD"/>
</dbReference>
<evidence type="ECO:0000256" key="4">
    <source>
        <dbReference type="ARBA" id="ARBA00022723"/>
    </source>
</evidence>
<dbReference type="EC" id="2.3.1.234" evidence="1"/>
<dbReference type="Proteomes" id="UP000182334">
    <property type="component" value="Chromosome I"/>
</dbReference>
<accession>A0A1L0BBC9</accession>
<comment type="cofactor">
    <cofactor evidence="7">
        <name>a divalent metal cation</name>
        <dbReference type="ChEBI" id="CHEBI:60240"/>
    </cofactor>
    <text evidence="7">Binds 1 divalent metal cation per subunit.</text>
</comment>
<dbReference type="OrthoDB" id="10259622at2759"/>
<dbReference type="NCBIfam" id="TIGR00329">
    <property type="entry name" value="gcp_kae1"/>
    <property type="match status" value="1"/>
</dbReference>
<evidence type="ECO:0000256" key="3">
    <source>
        <dbReference type="ARBA" id="ARBA00022694"/>
    </source>
</evidence>
<dbReference type="PRINTS" id="PR00789">
    <property type="entry name" value="OSIALOPTASE"/>
</dbReference>
<dbReference type="PANTHER" id="PTHR11735">
    <property type="entry name" value="TRNA N6-ADENOSINE THREONYLCARBAMOYLTRANSFERASE"/>
    <property type="match status" value="1"/>
</dbReference>
<keyword evidence="4 7" id="KW-0479">Metal-binding</keyword>
<dbReference type="AlphaFoldDB" id="A0A1L0BBC9"/>
<evidence type="ECO:0000313" key="10">
    <source>
        <dbReference type="Proteomes" id="UP000182334"/>
    </source>
</evidence>
<sequence>MLRRVWLPNKTSRRLYHVLAIESSCDDSCVALLDRKNLNSAPQIIDEEKLTLNSAHVGGIIPTAAHEFHQTSIANLVGRFCRKHDLTGDSVDLICVTRGPGMVGSLSASMQFAKGLAVAWNTPLIGVHHMLGHLLTAMLPSKERPTATIPNYPFLSLLCSGGHTMLVLLRSLTDHRVIINTSDIAAGDSIDKCARELGMVGNMLGPELEKYVGNISDSDRSEFESINTNTSGNKFGLRLRMPMRGPKHKKVPDTIEFGFASFLSSISGYKDSHFGNGPIDEHTRQFLAYKLQDVLFDHIVNRINVAFFKHGLQGDNIFEGVQDFVCSGGVAANKVLRQKLFHNLKSEEPLRFHFPDLRLCTDNATMIGNAGIHIFETLRVKSNLDILPIRKWPMDKLLDVDGWETVTDEEFQHVTGMKPCK</sequence>
<dbReference type="Gene3D" id="3.30.420.40">
    <property type="match status" value="2"/>
</dbReference>